<dbReference type="Proteomes" id="UP001479436">
    <property type="component" value="Unassembled WGS sequence"/>
</dbReference>
<comment type="caution">
    <text evidence="3">The sequence shown here is derived from an EMBL/GenBank/DDBJ whole genome shotgun (WGS) entry which is preliminary data.</text>
</comment>
<feature type="signal peptide" evidence="2">
    <location>
        <begin position="1"/>
        <end position="29"/>
    </location>
</feature>
<keyword evidence="1" id="KW-1133">Transmembrane helix</keyword>
<keyword evidence="4" id="KW-1185">Reference proteome</keyword>
<feature type="transmembrane region" description="Helical" evidence="1">
    <location>
        <begin position="197"/>
        <end position="217"/>
    </location>
</feature>
<accession>A0ABR2WQW5</accession>
<feature type="chain" id="PRO_5046812728" evidence="2">
    <location>
        <begin position="30"/>
        <end position="220"/>
    </location>
</feature>
<gene>
    <name evidence="3" type="ORF">K7432_009049</name>
</gene>
<keyword evidence="1" id="KW-0812">Transmembrane</keyword>
<name>A0ABR2WQW5_9FUNG</name>
<evidence type="ECO:0000313" key="4">
    <source>
        <dbReference type="Proteomes" id="UP001479436"/>
    </source>
</evidence>
<keyword evidence="2" id="KW-0732">Signal</keyword>
<keyword evidence="1" id="KW-0472">Membrane</keyword>
<protein>
    <submittedName>
        <fullName evidence="3">Uncharacterized protein</fullName>
    </submittedName>
</protein>
<dbReference type="EMBL" id="JASJQH010000535">
    <property type="protein sequence ID" value="KAK9763894.1"/>
    <property type="molecule type" value="Genomic_DNA"/>
</dbReference>
<organism evidence="3 4">
    <name type="scientific">Basidiobolus ranarum</name>
    <dbReference type="NCBI Taxonomy" id="34480"/>
    <lineage>
        <taxon>Eukaryota</taxon>
        <taxon>Fungi</taxon>
        <taxon>Fungi incertae sedis</taxon>
        <taxon>Zoopagomycota</taxon>
        <taxon>Entomophthoromycotina</taxon>
        <taxon>Basidiobolomycetes</taxon>
        <taxon>Basidiobolales</taxon>
        <taxon>Basidiobolaceae</taxon>
        <taxon>Basidiobolus</taxon>
    </lineage>
</organism>
<proteinExistence type="predicted"/>
<evidence type="ECO:0000256" key="1">
    <source>
        <dbReference type="SAM" id="Phobius"/>
    </source>
</evidence>
<evidence type="ECO:0000256" key="2">
    <source>
        <dbReference type="SAM" id="SignalP"/>
    </source>
</evidence>
<sequence>MLLYQTISQRFSVVFFLGLIAFFIPCITTETVTEENIDTPCTDLYCSPTFNETWTVGSSQKFIWNPNYGTLVWKSTVDIYLYDMGDTRQPFKTWLGYDNQGTLPIDVTSEYFADIPSGISGANLIKWYRFTVVTSGQYPNISLAGPIFKIHDTITDTATIALTTTITETVTLVPSGTVLVPLPSSLDFSSDGVSSNAISVITGSILGALVAGIYPFVSIL</sequence>
<evidence type="ECO:0000313" key="3">
    <source>
        <dbReference type="EMBL" id="KAK9763894.1"/>
    </source>
</evidence>
<reference evidence="3 4" key="1">
    <citation type="submission" date="2023-04" db="EMBL/GenBank/DDBJ databases">
        <title>Genome of Basidiobolus ranarum AG-B5.</title>
        <authorList>
            <person name="Stajich J.E."/>
            <person name="Carter-House D."/>
            <person name="Gryganskyi A."/>
        </authorList>
    </citation>
    <scope>NUCLEOTIDE SEQUENCE [LARGE SCALE GENOMIC DNA]</scope>
    <source>
        <strain evidence="3 4">AG-B5</strain>
    </source>
</reference>